<evidence type="ECO:0000313" key="2">
    <source>
        <dbReference type="Proteomes" id="UP000178176"/>
    </source>
</evidence>
<evidence type="ECO:0000313" key="1">
    <source>
        <dbReference type="EMBL" id="OGC92238.1"/>
    </source>
</evidence>
<dbReference type="AlphaFoldDB" id="A0A1F4YEF9"/>
<dbReference type="EMBL" id="MEXH01000020">
    <property type="protein sequence ID" value="OGC92238.1"/>
    <property type="molecule type" value="Genomic_DNA"/>
</dbReference>
<comment type="caution">
    <text evidence="1">The sequence shown here is derived from an EMBL/GenBank/DDBJ whole genome shotgun (WGS) entry which is preliminary data.</text>
</comment>
<sequence>MKKAFTLIELLIFMGILAALLGILSQILASALAVQVESQTASSVHSDGRYLLSRLTYDVRRASNITSPASAGLTSPTLTLTISGSPYTYALSGTDLQLTTPSSTDNLNSFATQVSAFSVSRLGNSNGEPTITVSFTVTDRSVSENFQTTISTRTN</sequence>
<dbReference type="InterPro" id="IPR012902">
    <property type="entry name" value="N_methyl_site"/>
</dbReference>
<organism evidence="1 2">
    <name type="scientific">Candidatus Amesbacteria bacterium RIFCSPHIGHO2_01_FULL_48_32b</name>
    <dbReference type="NCBI Taxonomy" id="1797253"/>
    <lineage>
        <taxon>Bacteria</taxon>
        <taxon>Candidatus Amesiibacteriota</taxon>
    </lineage>
</organism>
<dbReference type="Pfam" id="PF07963">
    <property type="entry name" value="N_methyl"/>
    <property type="match status" value="1"/>
</dbReference>
<accession>A0A1F4YEF9</accession>
<proteinExistence type="predicted"/>
<protein>
    <submittedName>
        <fullName evidence="1">Uncharacterized protein</fullName>
    </submittedName>
</protein>
<reference evidence="1 2" key="1">
    <citation type="journal article" date="2016" name="Nat. Commun.">
        <title>Thousands of microbial genomes shed light on interconnected biogeochemical processes in an aquifer system.</title>
        <authorList>
            <person name="Anantharaman K."/>
            <person name="Brown C.T."/>
            <person name="Hug L.A."/>
            <person name="Sharon I."/>
            <person name="Castelle C.J."/>
            <person name="Probst A.J."/>
            <person name="Thomas B.C."/>
            <person name="Singh A."/>
            <person name="Wilkins M.J."/>
            <person name="Karaoz U."/>
            <person name="Brodie E.L."/>
            <person name="Williams K.H."/>
            <person name="Hubbard S.S."/>
            <person name="Banfield J.F."/>
        </authorList>
    </citation>
    <scope>NUCLEOTIDE SEQUENCE [LARGE SCALE GENOMIC DNA]</scope>
</reference>
<gene>
    <name evidence="1" type="ORF">A2876_04400</name>
</gene>
<dbReference type="Proteomes" id="UP000178176">
    <property type="component" value="Unassembled WGS sequence"/>
</dbReference>
<name>A0A1F4YEF9_9BACT</name>